<evidence type="ECO:0000313" key="3">
    <source>
        <dbReference type="Proteomes" id="UP001362999"/>
    </source>
</evidence>
<gene>
    <name evidence="2" type="ORF">R3P38DRAFT_3226101</name>
</gene>
<feature type="region of interest" description="Disordered" evidence="1">
    <location>
        <begin position="587"/>
        <end position="610"/>
    </location>
</feature>
<accession>A0AAV9ZTH7</accession>
<sequence length="928" mass="103620">MPVEGPDIEISWVMTFAEGMDYGPPSRDLDARSDAILVVAPTSKDESIFKNNSSYVSLRIQHMAAPTNDTFPLDWESRQSCTAGYYTPPLVYSKMKTDNAVAGNYGPLIRRRLPFCRAGELLGYCPSIPTKPGDRRYDGHVGKMDCLFSPHYSGENIAHWPYLRRPYLVKPDDFAYAAYEPLMNQWDVNLADRRMGSFRLEFVQRLSSLRQDLDQRIAAVGARLHTGSKTWDIRPQFASATAITELLGVRTWVEAVDRGVGVQRGLREKEAWLSMTHARRILGRTTLEQLRGVHFPKADERFLGVWVNGLPESTVLANMYAGLPCFIVHSYASEDLTRADAYPATSTRSDFVTGTDVITAVLESPYQKLARQDAYRLDASFSPSQDLIPQISAAPEEEKLSSSLYLEQLGIVKAPWKRADFDTSPEPFDLLGWRKGSAVQTATLRHLASSFHPHHRFQTPRPESLALNKTAVAVANPKGKWAKYELTELESGRTAFVYRGKTAQPQVDEKFFDREKKRRLYMGSYDVPPGVVNKGVFGVPVPPFPFIVIDGIKEKMDLPSYWMYRKEEPEKGDEKKVAEVPTAEELPFLPGREPRPEYSGKGKGRATAEQEAELWARDAARGMEVPEQRPEKKATNVLVISGFSEDIRAATFESMTRDAFYHARSKPLSIVNAEGRIKHSGRSTRVASNLRLEYGSHEHFAMVLSRATDVWNAPEAETAAPRGPVTVPPPTEPMVGPSHAPSLLRTSWIPTKIRLPNTVLLVVHFRTTGLYPRPPLLARALDRPPAHMKLHALAPGTARILVPGRVPVLATIPVHVPTPVAILAPVLRRVIALALGLVVVPAPDLPVVRLRPPALTLVAHRHLPHLQNLEVALGLRQYDVFLFNNAPIYIPAPAAAADAWTTPRWPHVFPPPPLLQRLQSSQTPYFKE</sequence>
<keyword evidence="3" id="KW-1185">Reference proteome</keyword>
<dbReference type="EMBL" id="JAWWNJ010000111">
    <property type="protein sequence ID" value="KAK6992283.1"/>
    <property type="molecule type" value="Genomic_DNA"/>
</dbReference>
<name>A0AAV9ZTH7_9AGAR</name>
<dbReference type="AlphaFoldDB" id="A0AAV9ZTH7"/>
<protein>
    <submittedName>
        <fullName evidence="2">Uncharacterized protein</fullName>
    </submittedName>
</protein>
<evidence type="ECO:0000256" key="1">
    <source>
        <dbReference type="SAM" id="MobiDB-lite"/>
    </source>
</evidence>
<dbReference type="Proteomes" id="UP001362999">
    <property type="component" value="Unassembled WGS sequence"/>
</dbReference>
<reference evidence="2 3" key="1">
    <citation type="journal article" date="2024" name="J Genomics">
        <title>Draft genome sequencing and assembly of Favolaschia claudopus CIRM-BRFM 2984 isolated from oak limbs.</title>
        <authorList>
            <person name="Navarro D."/>
            <person name="Drula E."/>
            <person name="Chaduli D."/>
            <person name="Cazenave R."/>
            <person name="Ahrendt S."/>
            <person name="Wang J."/>
            <person name="Lipzen A."/>
            <person name="Daum C."/>
            <person name="Barry K."/>
            <person name="Grigoriev I.V."/>
            <person name="Favel A."/>
            <person name="Rosso M.N."/>
            <person name="Martin F."/>
        </authorList>
    </citation>
    <scope>NUCLEOTIDE SEQUENCE [LARGE SCALE GENOMIC DNA]</scope>
    <source>
        <strain evidence="2 3">CIRM-BRFM 2984</strain>
    </source>
</reference>
<proteinExistence type="predicted"/>
<comment type="caution">
    <text evidence="2">The sequence shown here is derived from an EMBL/GenBank/DDBJ whole genome shotgun (WGS) entry which is preliminary data.</text>
</comment>
<organism evidence="2 3">
    <name type="scientific">Favolaschia claudopus</name>
    <dbReference type="NCBI Taxonomy" id="2862362"/>
    <lineage>
        <taxon>Eukaryota</taxon>
        <taxon>Fungi</taxon>
        <taxon>Dikarya</taxon>
        <taxon>Basidiomycota</taxon>
        <taxon>Agaricomycotina</taxon>
        <taxon>Agaricomycetes</taxon>
        <taxon>Agaricomycetidae</taxon>
        <taxon>Agaricales</taxon>
        <taxon>Marasmiineae</taxon>
        <taxon>Mycenaceae</taxon>
        <taxon>Favolaschia</taxon>
    </lineage>
</organism>
<evidence type="ECO:0000313" key="2">
    <source>
        <dbReference type="EMBL" id="KAK6992283.1"/>
    </source>
</evidence>